<comment type="similarity">
    <text evidence="1">Belongs to the FAM98 family.</text>
</comment>
<dbReference type="Proteomes" id="UP000663879">
    <property type="component" value="Unassembled WGS sequence"/>
</dbReference>
<dbReference type="PANTHER" id="PTHR31353:SF1">
    <property type="entry name" value="PROTEIN FAM98B"/>
    <property type="match status" value="1"/>
</dbReference>
<dbReference type="GO" id="GO:0072669">
    <property type="term" value="C:tRNA-splicing ligase complex"/>
    <property type="evidence" value="ECO:0007669"/>
    <property type="project" value="TreeGrafter"/>
</dbReference>
<evidence type="ECO:0000313" key="3">
    <source>
        <dbReference type="EMBL" id="CAF0900298.1"/>
    </source>
</evidence>
<feature type="compositionally biased region" description="Gly residues" evidence="2">
    <location>
        <begin position="379"/>
        <end position="405"/>
    </location>
</feature>
<dbReference type="AlphaFoldDB" id="A0A813ZJ80"/>
<protein>
    <recommendedName>
        <fullName evidence="5">FAM98A</fullName>
    </recommendedName>
</protein>
<gene>
    <name evidence="3" type="ORF">OXX778_LOCUS11364</name>
</gene>
<proteinExistence type="inferred from homology"/>
<dbReference type="InterPro" id="IPR018797">
    <property type="entry name" value="FAM98"/>
</dbReference>
<dbReference type="Pfam" id="PF10239">
    <property type="entry name" value="DUF2465"/>
    <property type="match status" value="1"/>
</dbReference>
<dbReference type="EMBL" id="CAJNOC010001916">
    <property type="protein sequence ID" value="CAF0900298.1"/>
    <property type="molecule type" value="Genomic_DNA"/>
</dbReference>
<organism evidence="3 4">
    <name type="scientific">Brachionus calyciflorus</name>
    <dbReference type="NCBI Taxonomy" id="104777"/>
    <lineage>
        <taxon>Eukaryota</taxon>
        <taxon>Metazoa</taxon>
        <taxon>Spiralia</taxon>
        <taxon>Gnathifera</taxon>
        <taxon>Rotifera</taxon>
        <taxon>Eurotatoria</taxon>
        <taxon>Monogononta</taxon>
        <taxon>Pseudotrocha</taxon>
        <taxon>Ploima</taxon>
        <taxon>Brachionidae</taxon>
        <taxon>Brachionus</taxon>
    </lineage>
</organism>
<keyword evidence="4" id="KW-1185">Reference proteome</keyword>
<evidence type="ECO:0000256" key="2">
    <source>
        <dbReference type="SAM" id="MobiDB-lite"/>
    </source>
</evidence>
<evidence type="ECO:0008006" key="5">
    <source>
        <dbReference type="Google" id="ProtNLM"/>
    </source>
</evidence>
<dbReference type="OrthoDB" id="512356at2759"/>
<dbReference type="PANTHER" id="PTHR31353">
    <property type="entry name" value="FAM98"/>
    <property type="match status" value="1"/>
</dbReference>
<comment type="caution">
    <text evidence="3">The sequence shown here is derived from an EMBL/GenBank/DDBJ whole genome shotgun (WGS) entry which is preliminary data.</text>
</comment>
<reference evidence="3" key="1">
    <citation type="submission" date="2021-02" db="EMBL/GenBank/DDBJ databases">
        <authorList>
            <person name="Nowell W R."/>
        </authorList>
    </citation>
    <scope>NUCLEOTIDE SEQUENCE</scope>
    <source>
        <strain evidence="3">Ploen Becks lab</strain>
    </source>
</reference>
<sequence>MSQIELILDSLNDIGYTSTFTENEDLFKQMIDQNLPDFSKLVSYITKELSKILNIEEFVNPIETQGDSSSFYLEICAFLKEISCPYRSLTSDAIDQRFQSSTNKLKLIEFLISELQASQLIAANRPQEIQASTNTISNESEETKALKSILITLGFPKPPANVTAKEVWSRVEAKCSEILSKLPKSYLGKPLVNALLNDDQWSKLIEINQALCEDFQMRRELLLTRLDVTIQSFKWADRLKKNNQEIAALYQQKRKDLSVRPNVKLYYILTARDDLLKQEKTCSSRLMTKSQLHKVIIPKVPDRGGRTCELQPPPPEMPAFMQRKASNQPQGQRQQQGGGRGGYDGRRNDNYSNKWNDQGGQNFRPKGDFERFQNTDYHGGTGNSGDAYGRGGRGGYRGGRGGRNY</sequence>
<evidence type="ECO:0000313" key="4">
    <source>
        <dbReference type="Proteomes" id="UP000663879"/>
    </source>
</evidence>
<evidence type="ECO:0000256" key="1">
    <source>
        <dbReference type="ARBA" id="ARBA00007218"/>
    </source>
</evidence>
<name>A0A813ZJ80_9BILA</name>
<accession>A0A813ZJ80</accession>
<feature type="region of interest" description="Disordered" evidence="2">
    <location>
        <begin position="302"/>
        <end position="405"/>
    </location>
</feature>
<feature type="compositionally biased region" description="Polar residues" evidence="2">
    <location>
        <begin position="352"/>
        <end position="361"/>
    </location>
</feature>